<gene>
    <name evidence="3" type="ORF">DFH07DRAFT_816067</name>
    <name evidence="2" type="ORF">DFH07DRAFT_842301</name>
</gene>
<accession>A0AAD7JE86</accession>
<dbReference type="Proteomes" id="UP001215280">
    <property type="component" value="Unassembled WGS sequence"/>
</dbReference>
<reference evidence="3" key="1">
    <citation type="submission" date="2023-03" db="EMBL/GenBank/DDBJ databases">
        <title>Massive genome expansion in bonnet fungi (Mycena s.s.) driven by repeated elements and novel gene families across ecological guilds.</title>
        <authorList>
            <consortium name="Lawrence Berkeley National Laboratory"/>
            <person name="Harder C.B."/>
            <person name="Miyauchi S."/>
            <person name="Viragh M."/>
            <person name="Kuo A."/>
            <person name="Thoen E."/>
            <person name="Andreopoulos B."/>
            <person name="Lu D."/>
            <person name="Skrede I."/>
            <person name="Drula E."/>
            <person name="Henrissat B."/>
            <person name="Morin E."/>
            <person name="Kohler A."/>
            <person name="Barry K."/>
            <person name="LaButti K."/>
            <person name="Morin E."/>
            <person name="Salamov A."/>
            <person name="Lipzen A."/>
            <person name="Mereny Z."/>
            <person name="Hegedus B."/>
            <person name="Baldrian P."/>
            <person name="Stursova M."/>
            <person name="Weitz H."/>
            <person name="Taylor A."/>
            <person name="Grigoriev I.V."/>
            <person name="Nagy L.G."/>
            <person name="Martin F."/>
            <person name="Kauserud H."/>
        </authorList>
    </citation>
    <scope>NUCLEOTIDE SEQUENCE</scope>
    <source>
        <strain evidence="3">CBHHK188m</strain>
    </source>
</reference>
<evidence type="ECO:0000256" key="1">
    <source>
        <dbReference type="SAM" id="MobiDB-lite"/>
    </source>
</evidence>
<name>A0AAD7JE86_9AGAR</name>
<keyword evidence="4" id="KW-1185">Reference proteome</keyword>
<protein>
    <submittedName>
        <fullName evidence="3">Uncharacterized protein</fullName>
    </submittedName>
</protein>
<organism evidence="3 4">
    <name type="scientific">Mycena maculata</name>
    <dbReference type="NCBI Taxonomy" id="230809"/>
    <lineage>
        <taxon>Eukaryota</taxon>
        <taxon>Fungi</taxon>
        <taxon>Dikarya</taxon>
        <taxon>Basidiomycota</taxon>
        <taxon>Agaricomycotina</taxon>
        <taxon>Agaricomycetes</taxon>
        <taxon>Agaricomycetidae</taxon>
        <taxon>Agaricales</taxon>
        <taxon>Marasmiineae</taxon>
        <taxon>Mycenaceae</taxon>
        <taxon>Mycena</taxon>
    </lineage>
</organism>
<evidence type="ECO:0000313" key="4">
    <source>
        <dbReference type="Proteomes" id="UP001215280"/>
    </source>
</evidence>
<evidence type="ECO:0000313" key="2">
    <source>
        <dbReference type="EMBL" id="KAJ7737280.1"/>
    </source>
</evidence>
<proteinExistence type="predicted"/>
<feature type="region of interest" description="Disordered" evidence="1">
    <location>
        <begin position="1"/>
        <end position="26"/>
    </location>
</feature>
<dbReference type="EMBL" id="JARJLG010000144">
    <property type="protein sequence ID" value="KAJ7737280.1"/>
    <property type="molecule type" value="Genomic_DNA"/>
</dbReference>
<dbReference type="EMBL" id="JARJLG010000047">
    <property type="protein sequence ID" value="KAJ7760889.1"/>
    <property type="molecule type" value="Genomic_DNA"/>
</dbReference>
<dbReference type="AlphaFoldDB" id="A0AAD7JE86"/>
<comment type="caution">
    <text evidence="3">The sequence shown here is derived from an EMBL/GenBank/DDBJ whole genome shotgun (WGS) entry which is preliminary data.</text>
</comment>
<evidence type="ECO:0000313" key="3">
    <source>
        <dbReference type="EMBL" id="KAJ7760889.1"/>
    </source>
</evidence>
<sequence>MGMNSHSGADAPGTGGDARKHEHSALALPRCRRPGRHRQRAPGYLDFALRQARGSMKGRPSAHGRRRTPALVRIRHIPRALPTTYRSRVPFPARTARGGAGCRCMHGTAVGPVVRGSRNGEWALRKGGDGVRGNSAISFPLRTSPLPFPTISIPSLSTTHIHSPELISSFDSSNFGRRGRDPHRAPPAHYGCRCTFRFCCADLSPPNAVGRRGSGEGEAQRCAREGGWAQEVKRGGGRVWERTRAYPLGANGPPGAPECGVPLGRAPTLRYLSSPSTPSLCQYLSSS</sequence>